<accession>A0A081RP01</accession>
<dbReference type="SUPFAM" id="SSF56300">
    <property type="entry name" value="Metallo-dependent phosphatases"/>
    <property type="match status" value="1"/>
</dbReference>
<dbReference type="EMBL" id="JOKN01000007">
    <property type="protein sequence ID" value="KEQ56924.1"/>
    <property type="molecule type" value="Genomic_DNA"/>
</dbReference>
<comment type="caution">
    <text evidence="5">The sequence shown here is derived from an EMBL/GenBank/DDBJ whole genome shotgun (WGS) entry which is preliminary data.</text>
</comment>
<dbReference type="InterPro" id="IPR029052">
    <property type="entry name" value="Metallo-depent_PP-like"/>
</dbReference>
<dbReference type="PANTHER" id="PTHR30337">
    <property type="entry name" value="COMPONENT OF ATP-DEPENDENT DSDNA EXONUCLEASE"/>
    <property type="match status" value="1"/>
</dbReference>
<evidence type="ECO:0000259" key="4">
    <source>
        <dbReference type="Pfam" id="PF00149"/>
    </source>
</evidence>
<proteinExistence type="predicted"/>
<dbReference type="AlphaFoldDB" id="A0A081RP01"/>
<keyword evidence="2" id="KW-0378">Hydrolase</keyword>
<dbReference type="GO" id="GO:0004527">
    <property type="term" value="F:exonuclease activity"/>
    <property type="evidence" value="ECO:0007669"/>
    <property type="project" value="UniProtKB-KW"/>
</dbReference>
<evidence type="ECO:0000256" key="2">
    <source>
        <dbReference type="ARBA" id="ARBA00022801"/>
    </source>
</evidence>
<dbReference type="CDD" id="cd00840">
    <property type="entry name" value="MPP_Mre11_N"/>
    <property type="match status" value="1"/>
</dbReference>
<reference evidence="5 6" key="1">
    <citation type="submission" date="2014-06" db="EMBL/GenBank/DDBJ databases">
        <authorList>
            <person name="Ngugi D.K."/>
            <person name="Blom J."/>
            <person name="Alam I."/>
            <person name="Rashid M."/>
            <person name="Ba Alawi W."/>
            <person name="Zhang G."/>
            <person name="Hikmawan T."/>
            <person name="Guan Y."/>
            <person name="Antunes A."/>
            <person name="Siam R."/>
            <person name="ElDorry H."/>
            <person name="Bajic V."/>
            <person name="Stingl U."/>
        </authorList>
    </citation>
    <scope>NUCLEOTIDE SEQUENCE [LARGE SCALE GENOMIC DNA]</scope>
    <source>
        <strain evidence="5">SCGC AAA799-N04</strain>
    </source>
</reference>
<organism evidence="5 6">
    <name type="scientific">Marine Group I thaumarchaeote SCGC AAA799-N04</name>
    <dbReference type="NCBI Taxonomy" id="1502293"/>
    <lineage>
        <taxon>Archaea</taxon>
        <taxon>Nitrososphaerota</taxon>
        <taxon>Marine Group I</taxon>
    </lineage>
</organism>
<dbReference type="PATRIC" id="fig|1502293.3.peg.565"/>
<evidence type="ECO:0000256" key="3">
    <source>
        <dbReference type="ARBA" id="ARBA00022839"/>
    </source>
</evidence>
<dbReference type="PANTHER" id="PTHR30337:SF0">
    <property type="entry name" value="NUCLEASE SBCCD SUBUNIT D"/>
    <property type="match status" value="1"/>
</dbReference>
<evidence type="ECO:0000313" key="5">
    <source>
        <dbReference type="EMBL" id="KEQ56924.1"/>
    </source>
</evidence>
<dbReference type="InterPro" id="IPR050535">
    <property type="entry name" value="DNA_Repair-Maintenance_Comp"/>
</dbReference>
<dbReference type="Gene3D" id="3.60.21.10">
    <property type="match status" value="1"/>
</dbReference>
<dbReference type="Proteomes" id="UP000028059">
    <property type="component" value="Unassembled WGS sequence"/>
</dbReference>
<dbReference type="Pfam" id="PF00149">
    <property type="entry name" value="Metallophos"/>
    <property type="match status" value="1"/>
</dbReference>
<keyword evidence="3" id="KW-0269">Exonuclease</keyword>
<dbReference type="InterPro" id="IPR041796">
    <property type="entry name" value="Mre11_N"/>
</dbReference>
<dbReference type="InterPro" id="IPR004843">
    <property type="entry name" value="Calcineurin-like_PHP"/>
</dbReference>
<evidence type="ECO:0000313" key="6">
    <source>
        <dbReference type="Proteomes" id="UP000028059"/>
    </source>
</evidence>
<sequence length="418" mass="47038">MKFAHLSDIHLGFQKHESLQKIEQQVFEKAMDECISRKVDFILIPGDMFHVNIPEMRVQKYAFSKFRQVYDAGIPVYVVYGSHDFSPVSNSVIDLLAEVGYIIKVTKATSNEDGTISLDFLVDEKTGAKIAGLSGLKVGKDREWYEKLDRVSLESESGFKIFLFHGGISDMKTESGMDGDHMPLSLLPKGFSYYAGGHMHKWNHQKFEDYPHVVYPGTPFAGFHADLEENAKGQKRGFVLVEFEDDVKSVEFVELKNTRYEMIEIDADNRKADSINQELVKKTKNIDPADKVVIIKVAGELTSGKTADVDLSSIREKLAEAGSLVVNISKNRLTSKEYSITEAKGANKEEVETNIFSENIGQLRFDHKELLGEEGIKLAKKLLHELGQGQLVNEKKNEYIPRIRNNALAILGLDKDDS</sequence>
<name>A0A081RP01_9ARCH</name>
<gene>
    <name evidence="5" type="primary">mre11</name>
    <name evidence="5" type="ORF">AAA799N04_00594</name>
</gene>
<keyword evidence="6" id="KW-1185">Reference proteome</keyword>
<feature type="domain" description="Calcineurin-like phosphoesterase" evidence="4">
    <location>
        <begin position="1"/>
        <end position="201"/>
    </location>
</feature>
<keyword evidence="1" id="KW-0540">Nuclease</keyword>
<evidence type="ECO:0000256" key="1">
    <source>
        <dbReference type="ARBA" id="ARBA00022722"/>
    </source>
</evidence>
<protein>
    <submittedName>
        <fullName evidence="5">DNA double-strand break repair protein Mre11</fullName>
    </submittedName>
</protein>